<reference evidence="1" key="1">
    <citation type="submission" date="2021-06" db="EMBL/GenBank/DDBJ databases">
        <authorList>
            <person name="Kallberg Y."/>
            <person name="Tangrot J."/>
            <person name="Rosling A."/>
        </authorList>
    </citation>
    <scope>NUCLEOTIDE SEQUENCE</scope>
    <source>
        <strain evidence="1">IL203A</strain>
    </source>
</reference>
<feature type="non-terminal residue" evidence="1">
    <location>
        <position position="48"/>
    </location>
</feature>
<feature type="non-terminal residue" evidence="1">
    <location>
        <position position="1"/>
    </location>
</feature>
<organism evidence="1 2">
    <name type="scientific">Dentiscutata heterogama</name>
    <dbReference type="NCBI Taxonomy" id="1316150"/>
    <lineage>
        <taxon>Eukaryota</taxon>
        <taxon>Fungi</taxon>
        <taxon>Fungi incertae sedis</taxon>
        <taxon>Mucoromycota</taxon>
        <taxon>Glomeromycotina</taxon>
        <taxon>Glomeromycetes</taxon>
        <taxon>Diversisporales</taxon>
        <taxon>Gigasporaceae</taxon>
        <taxon>Dentiscutata</taxon>
    </lineage>
</organism>
<dbReference type="EMBL" id="CAJVPU010011906">
    <property type="protein sequence ID" value="CAG8618758.1"/>
    <property type="molecule type" value="Genomic_DNA"/>
</dbReference>
<accession>A0ACA9N1T7</accession>
<name>A0ACA9N1T7_9GLOM</name>
<protein>
    <submittedName>
        <fullName evidence="1">3542_t:CDS:1</fullName>
    </submittedName>
</protein>
<sequence length="48" mass="5284">KQMLVSEAKTLKVNKVTSTNENKYTTRRSPDLRSSDPGKGVGYVPSSK</sequence>
<evidence type="ECO:0000313" key="1">
    <source>
        <dbReference type="EMBL" id="CAG8618758.1"/>
    </source>
</evidence>
<comment type="caution">
    <text evidence="1">The sequence shown here is derived from an EMBL/GenBank/DDBJ whole genome shotgun (WGS) entry which is preliminary data.</text>
</comment>
<evidence type="ECO:0000313" key="2">
    <source>
        <dbReference type="Proteomes" id="UP000789702"/>
    </source>
</evidence>
<proteinExistence type="predicted"/>
<keyword evidence="2" id="KW-1185">Reference proteome</keyword>
<gene>
    <name evidence="1" type="ORF">DHETER_LOCUS7928</name>
</gene>
<dbReference type="Proteomes" id="UP000789702">
    <property type="component" value="Unassembled WGS sequence"/>
</dbReference>